<comment type="similarity">
    <text evidence="3 7">Belongs to the DHNA family.</text>
</comment>
<dbReference type="SUPFAM" id="SSF55620">
    <property type="entry name" value="Tetrahydrobiopterin biosynthesis enzymes-like"/>
    <property type="match status" value="1"/>
</dbReference>
<dbReference type="GO" id="GO:0046654">
    <property type="term" value="P:tetrahydrofolate biosynthetic process"/>
    <property type="evidence" value="ECO:0007669"/>
    <property type="project" value="UniProtKB-UniRule"/>
</dbReference>
<dbReference type="NCBIfam" id="TIGR00525">
    <property type="entry name" value="folB"/>
    <property type="match status" value="1"/>
</dbReference>
<keyword evidence="4 7" id="KW-0289">Folate biosynthesis</keyword>
<dbReference type="Pfam" id="PF02152">
    <property type="entry name" value="FolB"/>
    <property type="match status" value="1"/>
</dbReference>
<dbReference type="GO" id="GO:0046656">
    <property type="term" value="P:folic acid biosynthetic process"/>
    <property type="evidence" value="ECO:0007669"/>
    <property type="project" value="UniProtKB-UniRule"/>
</dbReference>
<sequence length="119" mass="13572">MDKIVLNGCQFYGYHGALPEEQVIGQIFKLDLELDVDLKAASLSDQLEDTVHYGQVFERVQKIVETQRFALIERLAGFICEDLFEYFPSISAIKISILKENPPIPGHYDSVGIVLERKR</sequence>
<evidence type="ECO:0000313" key="10">
    <source>
        <dbReference type="Proteomes" id="UP000483839"/>
    </source>
</evidence>
<evidence type="ECO:0000256" key="3">
    <source>
        <dbReference type="ARBA" id="ARBA00005708"/>
    </source>
</evidence>
<evidence type="ECO:0000256" key="7">
    <source>
        <dbReference type="RuleBase" id="RU362079"/>
    </source>
</evidence>
<organism evidence="9 10">
    <name type="scientific">Streptococcus uberis</name>
    <dbReference type="NCBI Taxonomy" id="1349"/>
    <lineage>
        <taxon>Bacteria</taxon>
        <taxon>Bacillati</taxon>
        <taxon>Bacillota</taxon>
        <taxon>Bacilli</taxon>
        <taxon>Lactobacillales</taxon>
        <taxon>Streptococcaceae</taxon>
        <taxon>Streptococcus</taxon>
    </lineage>
</organism>
<proteinExistence type="inferred from homology"/>
<dbReference type="InterPro" id="IPR006156">
    <property type="entry name" value="Dihydroneopterin_aldolase"/>
</dbReference>
<dbReference type="SMART" id="SM00905">
    <property type="entry name" value="FolB"/>
    <property type="match status" value="1"/>
</dbReference>
<comment type="catalytic activity">
    <reaction evidence="1 7">
        <text>7,8-dihydroneopterin = 6-hydroxymethyl-7,8-dihydropterin + glycolaldehyde</text>
        <dbReference type="Rhea" id="RHEA:10540"/>
        <dbReference type="ChEBI" id="CHEBI:17001"/>
        <dbReference type="ChEBI" id="CHEBI:17071"/>
        <dbReference type="ChEBI" id="CHEBI:44841"/>
        <dbReference type="EC" id="4.1.2.25"/>
    </reaction>
</comment>
<dbReference type="EC" id="4.1.2.25" evidence="7"/>
<comment type="function">
    <text evidence="6 7">Catalyzes the conversion of 7,8-dihydroneopterin to 6-hydroxymethyl-7,8-dihydropterin.</text>
</comment>
<evidence type="ECO:0000313" key="9">
    <source>
        <dbReference type="EMBL" id="MTD01521.1"/>
    </source>
</evidence>
<comment type="pathway">
    <text evidence="2 7">Cofactor biosynthesis; tetrahydrofolate biosynthesis; 2-amino-4-hydroxy-6-hydroxymethyl-7,8-dihydropteridine diphosphate from 7,8-dihydroneopterin triphosphate: step 3/4.</text>
</comment>
<dbReference type="OMA" id="GHYKSVA"/>
<dbReference type="PANTHER" id="PTHR42844:SF1">
    <property type="entry name" value="DIHYDRONEOPTERIN ALDOLASE 1-RELATED"/>
    <property type="match status" value="1"/>
</dbReference>
<dbReference type="Gene3D" id="3.30.1130.10">
    <property type="match status" value="1"/>
</dbReference>
<accession>A0A6L6G7X5</accession>
<dbReference type="GO" id="GO:0004150">
    <property type="term" value="F:dihydroneopterin aldolase activity"/>
    <property type="evidence" value="ECO:0007669"/>
    <property type="project" value="UniProtKB-UniRule"/>
</dbReference>
<dbReference type="AlphaFoldDB" id="A0A6L6G7X5"/>
<protein>
    <recommendedName>
        <fullName evidence="7">7,8-dihydroneopterin aldolase</fullName>
        <ecNumber evidence="7">4.1.2.25</ecNumber>
    </recommendedName>
</protein>
<evidence type="ECO:0000256" key="5">
    <source>
        <dbReference type="ARBA" id="ARBA00023239"/>
    </source>
</evidence>
<evidence type="ECO:0000259" key="8">
    <source>
        <dbReference type="SMART" id="SM00905"/>
    </source>
</evidence>
<dbReference type="RefSeq" id="WP_012658323.1">
    <property type="nucleotide sequence ID" value="NZ_BAABQA010000003.1"/>
</dbReference>
<dbReference type="NCBIfam" id="TIGR00526">
    <property type="entry name" value="folB_dom"/>
    <property type="match status" value="1"/>
</dbReference>
<evidence type="ECO:0000256" key="1">
    <source>
        <dbReference type="ARBA" id="ARBA00001353"/>
    </source>
</evidence>
<feature type="domain" description="Dihydroneopterin aldolase/epimerase" evidence="8">
    <location>
        <begin position="4"/>
        <end position="117"/>
    </location>
</feature>
<dbReference type="FunFam" id="3.30.1130.10:FF:000003">
    <property type="entry name" value="7,8-dihydroneopterin aldolase"/>
    <property type="match status" value="1"/>
</dbReference>
<comment type="caution">
    <text evidence="9">The sequence shown here is derived from an EMBL/GenBank/DDBJ whole genome shotgun (WGS) entry which is preliminary data.</text>
</comment>
<dbReference type="PANTHER" id="PTHR42844">
    <property type="entry name" value="DIHYDRONEOPTERIN ALDOLASE 1-RELATED"/>
    <property type="match status" value="1"/>
</dbReference>
<name>A0A6L6G7X5_STRUB</name>
<keyword evidence="5 7" id="KW-0456">Lyase</keyword>
<evidence type="ECO:0000256" key="2">
    <source>
        <dbReference type="ARBA" id="ARBA00005013"/>
    </source>
</evidence>
<dbReference type="CDD" id="cd00534">
    <property type="entry name" value="DHNA_DHNTPE"/>
    <property type="match status" value="1"/>
</dbReference>
<gene>
    <name evidence="9" type="primary">folB</name>
    <name evidence="9" type="ORF">GKS16_04415</name>
</gene>
<evidence type="ECO:0000256" key="6">
    <source>
        <dbReference type="ARBA" id="ARBA00037702"/>
    </source>
</evidence>
<dbReference type="GO" id="GO:0005737">
    <property type="term" value="C:cytoplasm"/>
    <property type="evidence" value="ECO:0007669"/>
    <property type="project" value="TreeGrafter"/>
</dbReference>
<dbReference type="InterPro" id="IPR006157">
    <property type="entry name" value="FolB_dom"/>
</dbReference>
<dbReference type="EMBL" id="WLXI01000037">
    <property type="protein sequence ID" value="MTD01521.1"/>
    <property type="molecule type" value="Genomic_DNA"/>
</dbReference>
<dbReference type="Proteomes" id="UP000483839">
    <property type="component" value="Unassembled WGS sequence"/>
</dbReference>
<evidence type="ECO:0000256" key="4">
    <source>
        <dbReference type="ARBA" id="ARBA00022909"/>
    </source>
</evidence>
<dbReference type="UniPathway" id="UPA00077">
    <property type="reaction ID" value="UER00154"/>
</dbReference>
<reference evidence="9 10" key="1">
    <citation type="submission" date="2019-11" db="EMBL/GenBank/DDBJ databases">
        <title>Streptococcus uberis isolated from clinical mastitis cases on a southeastern Queensland dairy.</title>
        <authorList>
            <person name="Workentine M.L."/>
            <person name="Price R."/>
            <person name="Olchowy T."/>
        </authorList>
    </citation>
    <scope>NUCLEOTIDE SEQUENCE [LARGE SCALE GENOMIC DNA]</scope>
    <source>
        <strain evidence="9 10">OLC4459-A17</strain>
    </source>
</reference>
<dbReference type="InterPro" id="IPR043133">
    <property type="entry name" value="GTP-CH-I_C/QueF"/>
</dbReference>